<evidence type="ECO:0000256" key="24">
    <source>
        <dbReference type="ARBA" id="ARBA00049217"/>
    </source>
</evidence>
<dbReference type="Gene3D" id="3.30.420.40">
    <property type="match status" value="1"/>
</dbReference>
<comment type="catalytic activity">
    <reaction evidence="22">
        <text>UDP + H2O = UMP + phosphate + H(+)</text>
        <dbReference type="Rhea" id="RHEA:64876"/>
        <dbReference type="ChEBI" id="CHEBI:15377"/>
        <dbReference type="ChEBI" id="CHEBI:15378"/>
        <dbReference type="ChEBI" id="CHEBI:43474"/>
        <dbReference type="ChEBI" id="CHEBI:57865"/>
        <dbReference type="ChEBI" id="CHEBI:58223"/>
        <dbReference type="EC" id="3.6.1.6"/>
    </reaction>
    <physiologicalReaction direction="left-to-right" evidence="22">
        <dbReference type="Rhea" id="RHEA:64877"/>
    </physiologicalReaction>
</comment>
<evidence type="ECO:0000256" key="11">
    <source>
        <dbReference type="ARBA" id="ARBA00022837"/>
    </source>
</evidence>
<dbReference type="GO" id="GO:0005524">
    <property type="term" value="F:ATP binding"/>
    <property type="evidence" value="ECO:0007669"/>
    <property type="project" value="UniProtKB-KW"/>
</dbReference>
<comment type="similarity">
    <text evidence="6 28">Belongs to the GDA1/CD39 NTPase family.</text>
</comment>
<keyword evidence="30" id="KW-1185">Reference proteome</keyword>
<dbReference type="PANTHER" id="PTHR11782:SF35">
    <property type="entry name" value="NUCLEOSIDE DIPHOSPHATE PHOSPHATASE ENTPD5"/>
    <property type="match status" value="1"/>
</dbReference>
<dbReference type="GO" id="GO:0005783">
    <property type="term" value="C:endoplasmic reticulum"/>
    <property type="evidence" value="ECO:0007669"/>
    <property type="project" value="UniProtKB-SubCell"/>
</dbReference>
<comment type="caution">
    <text evidence="29">The sequence shown here is derived from an EMBL/GenBank/DDBJ whole genome shotgun (WGS) entry which is preliminary data.</text>
</comment>
<evidence type="ECO:0000256" key="22">
    <source>
        <dbReference type="ARBA" id="ARBA00048075"/>
    </source>
</evidence>
<evidence type="ECO:0000256" key="4">
    <source>
        <dbReference type="ARBA" id="ARBA00004613"/>
    </source>
</evidence>
<evidence type="ECO:0000313" key="30">
    <source>
        <dbReference type="Proteomes" id="UP000281406"/>
    </source>
</evidence>
<keyword evidence="12" id="KW-0460">Magnesium</keyword>
<dbReference type="InterPro" id="IPR000407">
    <property type="entry name" value="GDA1_CD39_NTPase"/>
</dbReference>
<keyword evidence="14" id="KW-0325">Glycoprotein</keyword>
<evidence type="ECO:0000256" key="27">
    <source>
        <dbReference type="PIRSR" id="PIRSR600407-2"/>
    </source>
</evidence>
<evidence type="ECO:0000256" key="17">
    <source>
        <dbReference type="ARBA" id="ARBA00042507"/>
    </source>
</evidence>
<dbReference type="FunFam" id="3.30.420.40:FF:000052">
    <property type="entry name" value="Ectonucleoside triphosphate diphosphohydrolase 5"/>
    <property type="match status" value="1"/>
</dbReference>
<proteinExistence type="inferred from homology"/>
<keyword evidence="27" id="KW-0547">Nucleotide-binding</keyword>
<evidence type="ECO:0000256" key="26">
    <source>
        <dbReference type="PIRSR" id="PIRSR600407-1"/>
    </source>
</evidence>
<name>A0A3N0Z1B0_ANAGA</name>
<dbReference type="PANTHER" id="PTHR11782">
    <property type="entry name" value="ADENOSINE/GUANOSINE DIPHOSPHATASE"/>
    <property type="match status" value="1"/>
</dbReference>
<evidence type="ECO:0000256" key="18">
    <source>
        <dbReference type="ARBA" id="ARBA00045733"/>
    </source>
</evidence>
<protein>
    <recommendedName>
        <fullName evidence="15">nucleoside diphosphate phosphatase</fullName>
        <ecNumber evidence="15">3.6.1.6</ecNumber>
    </recommendedName>
    <alternativeName>
        <fullName evidence="16">Guanosine-diphosphatase ENTPD5</fullName>
    </alternativeName>
    <alternativeName>
        <fullName evidence="17">Uridine-diphosphatase ENTPD5</fullName>
    </alternativeName>
</protein>
<dbReference type="GO" id="GO:0005576">
    <property type="term" value="C:extracellular region"/>
    <property type="evidence" value="ECO:0007669"/>
    <property type="project" value="UniProtKB-SubCell"/>
</dbReference>
<comment type="catalytic activity">
    <reaction evidence="25">
        <text>IDP + H2O = IMP + phosphate + H(+)</text>
        <dbReference type="Rhea" id="RHEA:35207"/>
        <dbReference type="ChEBI" id="CHEBI:15377"/>
        <dbReference type="ChEBI" id="CHEBI:15378"/>
        <dbReference type="ChEBI" id="CHEBI:43474"/>
        <dbReference type="ChEBI" id="CHEBI:58053"/>
        <dbReference type="ChEBI" id="CHEBI:58280"/>
        <dbReference type="EC" id="3.6.1.6"/>
    </reaction>
    <physiologicalReaction direction="left-to-right" evidence="25">
        <dbReference type="Rhea" id="RHEA:35208"/>
    </physiologicalReaction>
</comment>
<keyword evidence="27" id="KW-0067">ATP-binding</keyword>
<comment type="function">
    <text evidence="18">Hydrolyzes nucleoside diphosphates with a preference for GDP, IDP and UDP compared to ADP and CDP. In the lumen of the endoplasmic reticulum, hydrolyzes UDP that acts as an end-product feedback inhibitor of the UDP-Glc:glycoprotein glucosyltransferases. UMP can be transported back by an UDP-sugar antiporter to the cytosol where it is consumed to regenerate UDP-glucose. Therefore, it positively regulates protein reglucosylation by clearing UDP from the ER lumen and by promoting the regeneration of UDP-glucose. Protein reglucosylation is essential to proper glycoprotein folding and quality control in the ER.</text>
</comment>
<dbReference type="OrthoDB" id="6372431at2759"/>
<evidence type="ECO:0000256" key="19">
    <source>
        <dbReference type="ARBA" id="ARBA00046723"/>
    </source>
</evidence>
<comment type="catalytic activity">
    <reaction evidence="21">
        <text>a ribonucleoside 5'-diphosphate + H2O = a ribonucleoside 5'-phosphate + phosphate + H(+)</text>
        <dbReference type="Rhea" id="RHEA:36799"/>
        <dbReference type="ChEBI" id="CHEBI:15377"/>
        <dbReference type="ChEBI" id="CHEBI:15378"/>
        <dbReference type="ChEBI" id="CHEBI:43474"/>
        <dbReference type="ChEBI" id="CHEBI:57930"/>
        <dbReference type="ChEBI" id="CHEBI:58043"/>
        <dbReference type="EC" id="3.6.1.6"/>
    </reaction>
    <physiologicalReaction direction="left-to-right" evidence="21">
        <dbReference type="Rhea" id="RHEA:36800"/>
    </physiologicalReaction>
</comment>
<evidence type="ECO:0000256" key="21">
    <source>
        <dbReference type="ARBA" id="ARBA00048053"/>
    </source>
</evidence>
<dbReference type="Gene3D" id="3.30.420.150">
    <property type="entry name" value="Exopolyphosphatase. Domain 2"/>
    <property type="match status" value="1"/>
</dbReference>
<evidence type="ECO:0000256" key="8">
    <source>
        <dbReference type="ARBA" id="ARBA00022729"/>
    </source>
</evidence>
<evidence type="ECO:0000256" key="10">
    <source>
        <dbReference type="ARBA" id="ARBA00022824"/>
    </source>
</evidence>
<feature type="binding site" evidence="27">
    <location>
        <begin position="229"/>
        <end position="233"/>
    </location>
    <ligand>
        <name>ATP</name>
        <dbReference type="ChEBI" id="CHEBI:30616"/>
    </ligand>
</feature>
<comment type="subunit">
    <text evidence="19">Monomer; active form. Homodimer; disulfide-linked. Homodimers are enzymatically inactive.</text>
</comment>
<evidence type="ECO:0000256" key="5">
    <source>
        <dbReference type="ARBA" id="ARBA00004922"/>
    </source>
</evidence>
<evidence type="ECO:0000256" key="15">
    <source>
        <dbReference type="ARBA" id="ARBA00038863"/>
    </source>
</evidence>
<evidence type="ECO:0000256" key="20">
    <source>
        <dbReference type="ARBA" id="ARBA00047813"/>
    </source>
</evidence>
<evidence type="ECO:0000256" key="28">
    <source>
        <dbReference type="RuleBase" id="RU003833"/>
    </source>
</evidence>
<evidence type="ECO:0000256" key="7">
    <source>
        <dbReference type="ARBA" id="ARBA00022525"/>
    </source>
</evidence>
<evidence type="ECO:0000256" key="6">
    <source>
        <dbReference type="ARBA" id="ARBA00009283"/>
    </source>
</evidence>
<evidence type="ECO:0000256" key="3">
    <source>
        <dbReference type="ARBA" id="ARBA00004240"/>
    </source>
</evidence>
<evidence type="ECO:0000256" key="12">
    <source>
        <dbReference type="ARBA" id="ARBA00022842"/>
    </source>
</evidence>
<evidence type="ECO:0000256" key="2">
    <source>
        <dbReference type="ARBA" id="ARBA00001946"/>
    </source>
</evidence>
<keyword evidence="10" id="KW-0256">Endoplasmic reticulum</keyword>
<comment type="catalytic activity">
    <reaction evidence="24">
        <text>ADP + H2O = AMP + phosphate + H(+)</text>
        <dbReference type="Rhea" id="RHEA:61436"/>
        <dbReference type="ChEBI" id="CHEBI:15377"/>
        <dbReference type="ChEBI" id="CHEBI:15378"/>
        <dbReference type="ChEBI" id="CHEBI:43474"/>
        <dbReference type="ChEBI" id="CHEBI:456215"/>
        <dbReference type="ChEBI" id="CHEBI:456216"/>
        <dbReference type="EC" id="3.6.1.6"/>
    </reaction>
    <physiologicalReaction direction="left-to-right" evidence="24">
        <dbReference type="Rhea" id="RHEA:61437"/>
    </physiologicalReaction>
</comment>
<gene>
    <name evidence="29" type="ORF">DPX16_19453</name>
</gene>
<evidence type="ECO:0000256" key="9">
    <source>
        <dbReference type="ARBA" id="ARBA00022801"/>
    </source>
</evidence>
<comment type="subcellular location">
    <subcellularLocation>
        <location evidence="3">Endoplasmic reticulum</location>
    </subcellularLocation>
    <subcellularLocation>
        <location evidence="4">Secreted</location>
    </subcellularLocation>
</comment>
<evidence type="ECO:0000256" key="25">
    <source>
        <dbReference type="ARBA" id="ARBA00049328"/>
    </source>
</evidence>
<feature type="active site" description="Proton acceptor" evidence="26">
    <location>
        <position position="199"/>
    </location>
</feature>
<dbReference type="GO" id="GO:0017110">
    <property type="term" value="F:nucleoside diphosphate phosphatase activity"/>
    <property type="evidence" value="ECO:0007669"/>
    <property type="project" value="UniProtKB-EC"/>
</dbReference>
<keyword evidence="7" id="KW-0964">Secreted</keyword>
<keyword evidence="11" id="KW-0106">Calcium</keyword>
<dbReference type="EC" id="3.6.1.6" evidence="15"/>
<comment type="catalytic activity">
    <reaction evidence="20">
        <text>CDP + H2O = CMP + phosphate + H(+)</text>
        <dbReference type="Rhea" id="RHEA:64880"/>
        <dbReference type="ChEBI" id="CHEBI:15377"/>
        <dbReference type="ChEBI" id="CHEBI:15378"/>
        <dbReference type="ChEBI" id="CHEBI:43474"/>
        <dbReference type="ChEBI" id="CHEBI:58069"/>
        <dbReference type="ChEBI" id="CHEBI:60377"/>
        <dbReference type="EC" id="3.6.1.6"/>
    </reaction>
    <physiologicalReaction direction="left-to-right" evidence="20">
        <dbReference type="Rhea" id="RHEA:64881"/>
    </physiologicalReaction>
</comment>
<evidence type="ECO:0000256" key="14">
    <source>
        <dbReference type="ARBA" id="ARBA00023180"/>
    </source>
</evidence>
<sequence length="511" mass="57313">MSQQMLLLTVVSMWLFAGYFLAEATYLNHHMYNRYRAFNHHANMDNQLPPEVPVVKEAVVTEAVAPRLVNFSRTFYGIMFDAGSTGTRIHIYRFIQKDPVELPVLDNEMYHAVKPGLSAYADMPEVGGETIRQLLKVAKKTIPKEQWIQTPVVLKATAGLRLLPQEKAKALLNEVKDIFDDSPFFVPNNSVTIMNGTNEGVLAWVTVNFLTGHLYAKTRKTVGILDLGGGSTQITFLPKLKKTVLTAPPDYIAKINMFNSTYALYTHSYLGNGLIAGRLATLGALGADGLDWRVFRSSCLPKKFREDWSFGGLTYKVSGTPDDLPVVMGLVKQSIWFPTGRPDQPGHMKAAYLVLPVRKSFPEEFVANPQTDLIMLSGGYAGYKLCYQEVMRVVKGIVHQPFEVKGSSIFYAFSYYFDRAVESGLIDGSRGGTVEVRDFKKRAKEVCNKMTKYRPISPFLCMDMTYITCLLKEGFGFKDSTVLQLTKKVNNVETSWALGAIFDHFHNLSIH</sequence>
<evidence type="ECO:0000256" key="1">
    <source>
        <dbReference type="ARBA" id="ARBA00001913"/>
    </source>
</evidence>
<reference evidence="29 30" key="1">
    <citation type="submission" date="2018-10" db="EMBL/GenBank/DDBJ databases">
        <title>Genome assembly for a Yunnan-Guizhou Plateau 3E fish, Anabarilius grahami (Regan), and its evolutionary and genetic applications.</title>
        <authorList>
            <person name="Jiang W."/>
        </authorList>
    </citation>
    <scope>NUCLEOTIDE SEQUENCE [LARGE SCALE GENOMIC DNA]</scope>
    <source>
        <strain evidence="29">AG-KIZ</strain>
        <tissue evidence="29">Muscle</tissue>
    </source>
</reference>
<comment type="cofactor">
    <cofactor evidence="1">
        <name>Ca(2+)</name>
        <dbReference type="ChEBI" id="CHEBI:29108"/>
    </cofactor>
</comment>
<dbReference type="PROSITE" id="PS01238">
    <property type="entry name" value="GDA1_CD39_NTPASE"/>
    <property type="match status" value="1"/>
</dbReference>
<accession>A0A3N0Z1B0</accession>
<comment type="catalytic activity">
    <reaction evidence="23">
        <text>GDP + H2O = GMP + phosphate + H(+)</text>
        <dbReference type="Rhea" id="RHEA:22156"/>
        <dbReference type="ChEBI" id="CHEBI:15377"/>
        <dbReference type="ChEBI" id="CHEBI:15378"/>
        <dbReference type="ChEBI" id="CHEBI:43474"/>
        <dbReference type="ChEBI" id="CHEBI:58115"/>
        <dbReference type="ChEBI" id="CHEBI:58189"/>
        <dbReference type="EC" id="3.6.1.6"/>
    </reaction>
    <physiologicalReaction direction="left-to-right" evidence="23">
        <dbReference type="Rhea" id="RHEA:22157"/>
    </physiologicalReaction>
</comment>
<evidence type="ECO:0000256" key="13">
    <source>
        <dbReference type="ARBA" id="ARBA00023157"/>
    </source>
</evidence>
<keyword evidence="13" id="KW-1015">Disulfide bond</keyword>
<comment type="pathway">
    <text evidence="5">Protein modification; protein glycosylation.</text>
</comment>
<organism evidence="29 30">
    <name type="scientific">Anabarilius grahami</name>
    <name type="common">Kanglang fish</name>
    <name type="synonym">Barilius grahami</name>
    <dbReference type="NCBI Taxonomy" id="495550"/>
    <lineage>
        <taxon>Eukaryota</taxon>
        <taxon>Metazoa</taxon>
        <taxon>Chordata</taxon>
        <taxon>Craniata</taxon>
        <taxon>Vertebrata</taxon>
        <taxon>Euteleostomi</taxon>
        <taxon>Actinopterygii</taxon>
        <taxon>Neopterygii</taxon>
        <taxon>Teleostei</taxon>
        <taxon>Ostariophysi</taxon>
        <taxon>Cypriniformes</taxon>
        <taxon>Xenocyprididae</taxon>
        <taxon>Xenocypridinae</taxon>
        <taxon>Xenocypridinae incertae sedis</taxon>
        <taxon>Anabarilius</taxon>
    </lineage>
</organism>
<keyword evidence="9 28" id="KW-0378">Hydrolase</keyword>
<dbReference type="EMBL" id="RJVU01018281">
    <property type="protein sequence ID" value="ROL51934.1"/>
    <property type="molecule type" value="Genomic_DNA"/>
</dbReference>
<dbReference type="Pfam" id="PF01150">
    <property type="entry name" value="GDA1_CD39"/>
    <property type="match status" value="2"/>
</dbReference>
<dbReference type="AlphaFoldDB" id="A0A3N0Z1B0"/>
<comment type="cofactor">
    <cofactor evidence="2">
        <name>Mg(2+)</name>
        <dbReference type="ChEBI" id="CHEBI:18420"/>
    </cofactor>
</comment>
<dbReference type="Proteomes" id="UP000281406">
    <property type="component" value="Unassembled WGS sequence"/>
</dbReference>
<evidence type="ECO:0000256" key="16">
    <source>
        <dbReference type="ARBA" id="ARBA00042111"/>
    </source>
</evidence>
<evidence type="ECO:0000313" key="29">
    <source>
        <dbReference type="EMBL" id="ROL51934.1"/>
    </source>
</evidence>
<keyword evidence="8" id="KW-0732">Signal</keyword>
<evidence type="ECO:0000256" key="23">
    <source>
        <dbReference type="ARBA" id="ARBA00048756"/>
    </source>
</evidence>